<feature type="compositionally biased region" description="Basic and acidic residues" evidence="3">
    <location>
        <begin position="161"/>
        <end position="190"/>
    </location>
</feature>
<sequence>MLMRTRAVARVQTFDELGESPRTKRSLRGSEANCRFKEKSRQEVRVSPTFELSETHLSLQLVFVFKRKCTAEHLHVGFEISSSVVGLSSVKKMAKDAAAGEEKKRRNGRKKKDPNAPRRALSAFMFFAKEKRTEIVAANPELKSQMTKVGKMVGEAWGKLTPEERKPFEEKAAQDKARYLSEKQEFEQKQ</sequence>
<protein>
    <submittedName>
        <fullName evidence="5">HMG (High mobility group) box domain-containing protein</fullName>
    </submittedName>
</protein>
<gene>
    <name evidence="5" type="ORF">TGRH88_067270</name>
</gene>
<evidence type="ECO:0000313" key="6">
    <source>
        <dbReference type="Proteomes" id="UP000557509"/>
    </source>
</evidence>
<evidence type="ECO:0000256" key="1">
    <source>
        <dbReference type="ARBA" id="ARBA00023125"/>
    </source>
</evidence>
<dbReference type="InterPro" id="IPR036910">
    <property type="entry name" value="HMG_box_dom_sf"/>
</dbReference>
<feature type="domain" description="HMG box" evidence="4">
    <location>
        <begin position="117"/>
        <end position="187"/>
    </location>
</feature>
<dbReference type="PANTHER" id="PTHR48112:SF22">
    <property type="entry name" value="MITOCHONDRIAL TRANSCRIPTION FACTOR A, ISOFORM B"/>
    <property type="match status" value="1"/>
</dbReference>
<dbReference type="EMBL" id="JAAUHK010000194">
    <property type="protein sequence ID" value="KAF4640919.1"/>
    <property type="molecule type" value="Genomic_DNA"/>
</dbReference>
<dbReference type="SUPFAM" id="SSF47095">
    <property type="entry name" value="HMG-box"/>
    <property type="match status" value="1"/>
</dbReference>
<dbReference type="Pfam" id="PF00505">
    <property type="entry name" value="HMG_box"/>
    <property type="match status" value="1"/>
</dbReference>
<organism evidence="5 6">
    <name type="scientific">Toxoplasma gondii</name>
    <dbReference type="NCBI Taxonomy" id="5811"/>
    <lineage>
        <taxon>Eukaryota</taxon>
        <taxon>Sar</taxon>
        <taxon>Alveolata</taxon>
        <taxon>Apicomplexa</taxon>
        <taxon>Conoidasida</taxon>
        <taxon>Coccidia</taxon>
        <taxon>Eucoccidiorida</taxon>
        <taxon>Eimeriorina</taxon>
        <taxon>Sarcocystidae</taxon>
        <taxon>Toxoplasma</taxon>
    </lineage>
</organism>
<keyword evidence="1 2" id="KW-0238">DNA-binding</keyword>
<feature type="DNA-binding region" description="HMG box" evidence="2">
    <location>
        <begin position="117"/>
        <end position="187"/>
    </location>
</feature>
<dbReference type="SMART" id="SM00398">
    <property type="entry name" value="HMG"/>
    <property type="match status" value="1"/>
</dbReference>
<dbReference type="PROSITE" id="PS50118">
    <property type="entry name" value="HMG_BOX_2"/>
    <property type="match status" value="1"/>
</dbReference>
<reference evidence="5 6" key="1">
    <citation type="submission" date="2020-03" db="EMBL/GenBank/DDBJ databases">
        <title>Genome sequence of Toxoplasma gondii RH-88 strain.</title>
        <authorList>
            <person name="Lorenzi H.A."/>
            <person name="Venepally P."/>
            <person name="Rozenberg A."/>
            <person name="Sibley D."/>
        </authorList>
    </citation>
    <scope>NUCLEOTIDE SEQUENCE [LARGE SCALE GENOMIC DNA]</scope>
    <source>
        <strain evidence="5 6">RH-88</strain>
    </source>
</reference>
<dbReference type="GO" id="GO:0005634">
    <property type="term" value="C:nucleus"/>
    <property type="evidence" value="ECO:0007669"/>
    <property type="project" value="UniProtKB-UniRule"/>
</dbReference>
<keyword evidence="6" id="KW-1185">Reference proteome</keyword>
<evidence type="ECO:0000256" key="2">
    <source>
        <dbReference type="PROSITE-ProRule" id="PRU00267"/>
    </source>
</evidence>
<accession>A0A7J6K225</accession>
<dbReference type="GO" id="GO:0003677">
    <property type="term" value="F:DNA binding"/>
    <property type="evidence" value="ECO:0007669"/>
    <property type="project" value="UniProtKB-UniRule"/>
</dbReference>
<feature type="region of interest" description="Disordered" evidence="3">
    <location>
        <begin position="160"/>
        <end position="190"/>
    </location>
</feature>
<evidence type="ECO:0000256" key="3">
    <source>
        <dbReference type="SAM" id="MobiDB-lite"/>
    </source>
</evidence>
<keyword evidence="2" id="KW-0539">Nucleus</keyword>
<evidence type="ECO:0000259" key="4">
    <source>
        <dbReference type="PROSITE" id="PS50118"/>
    </source>
</evidence>
<dbReference type="PANTHER" id="PTHR48112">
    <property type="entry name" value="HIGH MOBILITY GROUP PROTEIN DSP1"/>
    <property type="match status" value="1"/>
</dbReference>
<dbReference type="InterPro" id="IPR050342">
    <property type="entry name" value="HMGB"/>
</dbReference>
<dbReference type="VEuPathDB" id="ToxoDB:TGME49_263720"/>
<dbReference type="Proteomes" id="UP000557509">
    <property type="component" value="Unassembled WGS sequence"/>
</dbReference>
<proteinExistence type="predicted"/>
<name>A0A7J6K225_TOXGO</name>
<dbReference type="InterPro" id="IPR009071">
    <property type="entry name" value="HMG_box_dom"/>
</dbReference>
<dbReference type="AlphaFoldDB" id="A0A7J6K225"/>
<evidence type="ECO:0000313" key="5">
    <source>
        <dbReference type="EMBL" id="KAF4640919.1"/>
    </source>
</evidence>
<dbReference type="Gene3D" id="1.10.30.10">
    <property type="entry name" value="High mobility group box domain"/>
    <property type="match status" value="1"/>
</dbReference>
<comment type="caution">
    <text evidence="5">The sequence shown here is derived from an EMBL/GenBank/DDBJ whole genome shotgun (WGS) entry which is preliminary data.</text>
</comment>
<feature type="region of interest" description="Disordered" evidence="3">
    <location>
        <begin position="96"/>
        <end position="116"/>
    </location>
</feature>